<organism evidence="2 3">
    <name type="scientific">Stenotrophomonas maltophilia</name>
    <name type="common">Pseudomonas maltophilia</name>
    <name type="synonym">Xanthomonas maltophilia</name>
    <dbReference type="NCBI Taxonomy" id="40324"/>
    <lineage>
        <taxon>Bacteria</taxon>
        <taxon>Pseudomonadati</taxon>
        <taxon>Pseudomonadota</taxon>
        <taxon>Gammaproteobacteria</taxon>
        <taxon>Lysobacterales</taxon>
        <taxon>Lysobacteraceae</taxon>
        <taxon>Stenotrophomonas</taxon>
        <taxon>Stenotrophomonas maltophilia group</taxon>
    </lineage>
</organism>
<accession>A0A2J0T1L8</accession>
<gene>
    <name evidence="2" type="ORF">D7Y33_02975</name>
</gene>
<dbReference type="AlphaFoldDB" id="A0A2J0T1L8"/>
<protein>
    <submittedName>
        <fullName evidence="2">Uncharacterized protein</fullName>
    </submittedName>
</protein>
<name>A0A2J0T1L8_STEMA</name>
<feature type="signal peptide" evidence="1">
    <location>
        <begin position="1"/>
        <end position="32"/>
    </location>
</feature>
<evidence type="ECO:0000313" key="2">
    <source>
        <dbReference type="EMBL" id="MBA0309982.1"/>
    </source>
</evidence>
<evidence type="ECO:0000256" key="1">
    <source>
        <dbReference type="SAM" id="SignalP"/>
    </source>
</evidence>
<sequence>MRMASWRFSIRRAAFTLAMIAAGISTTPSAVARETRSVVLVRLSPAASAVLATGLLRGRLKPINGCVYFVDQNGTAYLAAWPYGYSLALDGGTPIGIQGAGSGQVLKFGVAASFGGGHAAELPRSSLATNIPAGCSGPMMTMHLIRQAKESP</sequence>
<reference evidence="2" key="2">
    <citation type="journal article" date="2020" name="Front. Microbiol.">
        <title>Genetic Variants of the DSF Quorum Sensing System in Stenotrophomonas maltophilia Influence Virulence and Resistance Phenotypes Among Genotypically Diverse Clinical Isolates.</title>
        <authorList>
            <person name="Yero D."/>
            <person name="Huedo P."/>
            <person name="Conchillo-Sole O."/>
            <person name="Martinez-Servat S."/>
            <person name="Mamat U."/>
            <person name="Coves X."/>
            <person name="Llanas F."/>
            <person name="Roca I."/>
            <person name="Vila J."/>
            <person name="Schaible U.E."/>
            <person name="Daura X."/>
            <person name="Gibert I."/>
        </authorList>
    </citation>
    <scope>NUCLEOTIDE SEQUENCE</scope>
    <source>
        <strain evidence="2">OG156</strain>
    </source>
</reference>
<feature type="chain" id="PRO_5043156421" evidence="1">
    <location>
        <begin position="33"/>
        <end position="152"/>
    </location>
</feature>
<evidence type="ECO:0000313" key="3">
    <source>
        <dbReference type="Proteomes" id="UP000822271"/>
    </source>
</evidence>
<proteinExistence type="predicted"/>
<comment type="caution">
    <text evidence="2">The sequence shown here is derived from an EMBL/GenBank/DDBJ whole genome shotgun (WGS) entry which is preliminary data.</text>
</comment>
<dbReference type="Proteomes" id="UP000822271">
    <property type="component" value="Unassembled WGS sequence"/>
</dbReference>
<reference evidence="2" key="1">
    <citation type="submission" date="2018-09" db="EMBL/GenBank/DDBJ databases">
        <authorList>
            <person name="Groschel M."/>
            <person name="Kohl T."/>
            <person name="Conchillo-Sole O."/>
            <person name="Mamat U."/>
            <person name="Yero D."/>
            <person name="Niemann S."/>
            <person name="Daura X."/>
            <person name="Gibert I."/>
        </authorList>
    </citation>
    <scope>NUCLEOTIDE SEQUENCE</scope>
    <source>
        <strain evidence="2">OG156</strain>
    </source>
</reference>
<dbReference type="EMBL" id="RAUE01000004">
    <property type="protein sequence ID" value="MBA0309982.1"/>
    <property type="molecule type" value="Genomic_DNA"/>
</dbReference>
<dbReference type="RefSeq" id="WP_049429270.1">
    <property type="nucleotide sequence ID" value="NZ_CP033586.1"/>
</dbReference>
<keyword evidence="1" id="KW-0732">Signal</keyword>